<dbReference type="EMBL" id="SMLH01000001">
    <property type="protein sequence ID" value="TDE31419.1"/>
    <property type="molecule type" value="Genomic_DNA"/>
</dbReference>
<dbReference type="InterPro" id="IPR028974">
    <property type="entry name" value="TSP_type-3_rpt"/>
</dbReference>
<reference evidence="7 8" key="1">
    <citation type="submission" date="2019-03" db="EMBL/GenBank/DDBJ databases">
        <title>Novel species of Flavobacterium.</title>
        <authorList>
            <person name="Liu Q."/>
            <person name="Xin Y.-H."/>
        </authorList>
    </citation>
    <scope>NUCLEOTIDE SEQUENCE [LARGE SCALE GENOMIC DNA]</scope>
    <source>
        <strain evidence="7 8">LB2P22</strain>
    </source>
</reference>
<keyword evidence="3" id="KW-0998">Cell outer membrane</keyword>
<keyword evidence="8" id="KW-1185">Reference proteome</keyword>
<dbReference type="PRINTS" id="PR01021">
    <property type="entry name" value="OMPADOMAIN"/>
</dbReference>
<evidence type="ECO:0000256" key="4">
    <source>
        <dbReference type="PROSITE-ProRule" id="PRU00473"/>
    </source>
</evidence>
<comment type="subcellular location">
    <subcellularLocation>
        <location evidence="1">Cell outer membrane</location>
    </subcellularLocation>
</comment>
<evidence type="ECO:0000256" key="1">
    <source>
        <dbReference type="ARBA" id="ARBA00004442"/>
    </source>
</evidence>
<feature type="signal peptide" evidence="5">
    <location>
        <begin position="1"/>
        <end position="21"/>
    </location>
</feature>
<evidence type="ECO:0000259" key="6">
    <source>
        <dbReference type="PROSITE" id="PS51123"/>
    </source>
</evidence>
<proteinExistence type="predicted"/>
<dbReference type="PANTHER" id="PTHR30329:SF21">
    <property type="entry name" value="LIPOPROTEIN YIAD-RELATED"/>
    <property type="match status" value="1"/>
</dbReference>
<name>A0ABY2DUL7_9FLAO</name>
<gene>
    <name evidence="7" type="ORF">E0I61_01595</name>
</gene>
<dbReference type="Pfam" id="PF00691">
    <property type="entry name" value="OmpA"/>
    <property type="match status" value="1"/>
</dbReference>
<dbReference type="PROSITE" id="PS51123">
    <property type="entry name" value="OMPA_2"/>
    <property type="match status" value="1"/>
</dbReference>
<dbReference type="InterPro" id="IPR036737">
    <property type="entry name" value="OmpA-like_sf"/>
</dbReference>
<dbReference type="SUPFAM" id="SSF103647">
    <property type="entry name" value="TSP type-3 repeat"/>
    <property type="match status" value="1"/>
</dbReference>
<dbReference type="Proteomes" id="UP000294685">
    <property type="component" value="Unassembled WGS sequence"/>
</dbReference>
<dbReference type="InterPro" id="IPR006664">
    <property type="entry name" value="OMP_bac"/>
</dbReference>
<keyword evidence="2 4" id="KW-0472">Membrane</keyword>
<keyword evidence="5" id="KW-0732">Signal</keyword>
<dbReference type="Gene3D" id="3.30.1330.60">
    <property type="entry name" value="OmpA-like domain"/>
    <property type="match status" value="1"/>
</dbReference>
<organism evidence="7 8">
    <name type="scientific">Flavobacterium ranwuense</name>
    <dbReference type="NCBI Taxonomy" id="2541725"/>
    <lineage>
        <taxon>Bacteria</taxon>
        <taxon>Pseudomonadati</taxon>
        <taxon>Bacteroidota</taxon>
        <taxon>Flavobacteriia</taxon>
        <taxon>Flavobacteriales</taxon>
        <taxon>Flavobacteriaceae</taxon>
        <taxon>Flavobacterium</taxon>
    </lineage>
</organism>
<evidence type="ECO:0000256" key="3">
    <source>
        <dbReference type="ARBA" id="ARBA00023237"/>
    </source>
</evidence>
<dbReference type="SUPFAM" id="SSF103088">
    <property type="entry name" value="OmpA-like"/>
    <property type="match status" value="1"/>
</dbReference>
<evidence type="ECO:0000256" key="5">
    <source>
        <dbReference type="SAM" id="SignalP"/>
    </source>
</evidence>
<sequence>MKKIILTLVFASAMTTLSAQTENVESASTGTEFNKWSVELAGGLNKPMRPMTAGYRTAVTSAYVADLGVRYMFNNKFGLKADFGYNSFKEGENSIGFDSKYYRADLQAVANLGRIMSFETWTNTLGLLGHAGFGLGFGESDNFSGTDRMGNFIAGVTGQIKLSNRIALTGDFTTILNAKQNRTFDGASTIGSPGFGGVLFNGTVGLTVYLGKNEKHADWVIDHEGRFDAIDARFMAIENKMLDSDKDGVADYLDEELSTPAGAMVDTKGRSIDKNNNNVPDETEAFILKNYAAKTGDTGIVYDNELIKSLINGGYVAVYFDFDKSKPTNVSTEGIDFILTYLRNNPSSSVDITGHADEIGRSAYNDKLSNARAANVKNTLVKAKVDASRLNVIAAGEDTSVDKTSENARKLVRRVTFIVK</sequence>
<protein>
    <submittedName>
        <fullName evidence="7">OmpA family protein</fullName>
    </submittedName>
</protein>
<dbReference type="CDD" id="cd07185">
    <property type="entry name" value="OmpA_C-like"/>
    <property type="match status" value="1"/>
</dbReference>
<evidence type="ECO:0000313" key="8">
    <source>
        <dbReference type="Proteomes" id="UP000294685"/>
    </source>
</evidence>
<comment type="caution">
    <text evidence="7">The sequence shown here is derived from an EMBL/GenBank/DDBJ whole genome shotgun (WGS) entry which is preliminary data.</text>
</comment>
<feature type="chain" id="PRO_5046446079" evidence="5">
    <location>
        <begin position="22"/>
        <end position="420"/>
    </location>
</feature>
<dbReference type="RefSeq" id="WP_131990981.1">
    <property type="nucleotide sequence ID" value="NZ_SMLH01000001.1"/>
</dbReference>
<dbReference type="InterPro" id="IPR050330">
    <property type="entry name" value="Bact_OuterMem_StrucFunc"/>
</dbReference>
<dbReference type="PANTHER" id="PTHR30329">
    <property type="entry name" value="STATOR ELEMENT OF FLAGELLAR MOTOR COMPLEX"/>
    <property type="match status" value="1"/>
</dbReference>
<dbReference type="InterPro" id="IPR006665">
    <property type="entry name" value="OmpA-like"/>
</dbReference>
<accession>A0ABY2DUL7</accession>
<evidence type="ECO:0000313" key="7">
    <source>
        <dbReference type="EMBL" id="TDE31419.1"/>
    </source>
</evidence>
<feature type="domain" description="OmpA-like" evidence="6">
    <location>
        <begin position="307"/>
        <end position="420"/>
    </location>
</feature>
<evidence type="ECO:0000256" key="2">
    <source>
        <dbReference type="ARBA" id="ARBA00023136"/>
    </source>
</evidence>